<proteinExistence type="predicted"/>
<dbReference type="EMBL" id="BARS01001488">
    <property type="protein sequence ID" value="GAF72502.1"/>
    <property type="molecule type" value="Genomic_DNA"/>
</dbReference>
<feature type="non-terminal residue" evidence="2">
    <location>
        <position position="1"/>
    </location>
</feature>
<protein>
    <recommendedName>
        <fullName evidence="3">DUF502 domain-containing protein</fullName>
    </recommendedName>
</protein>
<feature type="transmembrane region" description="Helical" evidence="1">
    <location>
        <begin position="50"/>
        <end position="72"/>
    </location>
</feature>
<dbReference type="Pfam" id="PF04367">
    <property type="entry name" value="DUF502"/>
    <property type="match status" value="1"/>
</dbReference>
<evidence type="ECO:0000256" key="1">
    <source>
        <dbReference type="SAM" id="Phobius"/>
    </source>
</evidence>
<reference evidence="2" key="1">
    <citation type="journal article" date="2014" name="Front. Microbiol.">
        <title>High frequency of phylogenetically diverse reductive dehalogenase-homologous genes in deep subseafloor sedimentary metagenomes.</title>
        <authorList>
            <person name="Kawai M."/>
            <person name="Futagami T."/>
            <person name="Toyoda A."/>
            <person name="Takaki Y."/>
            <person name="Nishi S."/>
            <person name="Hori S."/>
            <person name="Arai W."/>
            <person name="Tsubouchi T."/>
            <person name="Morono Y."/>
            <person name="Uchiyama I."/>
            <person name="Ito T."/>
            <person name="Fujiyama A."/>
            <person name="Inagaki F."/>
            <person name="Takami H."/>
        </authorList>
    </citation>
    <scope>NUCLEOTIDE SEQUENCE</scope>
    <source>
        <strain evidence="2">Expedition CK06-06</strain>
    </source>
</reference>
<evidence type="ECO:0008006" key="3">
    <source>
        <dbReference type="Google" id="ProtNLM"/>
    </source>
</evidence>
<dbReference type="InterPro" id="IPR007462">
    <property type="entry name" value="COV1-like"/>
</dbReference>
<comment type="caution">
    <text evidence="2">The sequence shown here is derived from an EMBL/GenBank/DDBJ whole genome shotgun (WGS) entry which is preliminary data.</text>
</comment>
<accession>X0S9B4</accession>
<sequence>SRIRTNIIYGAIALLPLAVLVYILVKLFGFLKKLSEPLSPYLSTNPYLDIVLLLAITIFALIGLCYFLGALINTQIGALSFEKVESRMSDVIPGYEIIANLLRGMAGNKMSYQPALITLSAPGTAVLGFVMEDEGDAYLTVFVPTAPIMTAGTIHVVERSRVRPIEGSSMDAANCVTQWGLGLKEFRGAVTPPKIS</sequence>
<keyword evidence="1" id="KW-0812">Transmembrane</keyword>
<dbReference type="AlphaFoldDB" id="X0S9B4"/>
<name>X0S9B4_9ZZZZ</name>
<feature type="transmembrane region" description="Helical" evidence="1">
    <location>
        <begin position="7"/>
        <end position="30"/>
    </location>
</feature>
<evidence type="ECO:0000313" key="2">
    <source>
        <dbReference type="EMBL" id="GAF72502.1"/>
    </source>
</evidence>
<organism evidence="2">
    <name type="scientific">marine sediment metagenome</name>
    <dbReference type="NCBI Taxonomy" id="412755"/>
    <lineage>
        <taxon>unclassified sequences</taxon>
        <taxon>metagenomes</taxon>
        <taxon>ecological metagenomes</taxon>
    </lineage>
</organism>
<keyword evidence="1" id="KW-1133">Transmembrane helix</keyword>
<keyword evidence="1" id="KW-0472">Membrane</keyword>
<gene>
    <name evidence="2" type="ORF">S01H1_02903</name>
</gene>